<name>A0A6J7ZJD0_PLARU</name>
<dbReference type="InterPro" id="IPR004358">
    <property type="entry name" value="Sig_transdc_His_kin-like_C"/>
</dbReference>
<dbReference type="PANTHER" id="PTHR45436:SF5">
    <property type="entry name" value="SENSOR HISTIDINE KINASE TRCS"/>
    <property type="match status" value="1"/>
</dbReference>
<dbReference type="AlphaFoldDB" id="A0A6J7ZJD0"/>
<evidence type="ECO:0000256" key="3">
    <source>
        <dbReference type="ARBA" id="ARBA00012438"/>
    </source>
</evidence>
<keyword evidence="16" id="KW-1185">Reference proteome</keyword>
<comment type="subcellular location">
    <subcellularLocation>
        <location evidence="2">Membrane</location>
    </subcellularLocation>
</comment>
<dbReference type="SUPFAM" id="SSF47384">
    <property type="entry name" value="Homodimeric domain of signal transducing histidine kinase"/>
    <property type="match status" value="1"/>
</dbReference>
<keyword evidence="9" id="KW-0902">Two-component regulatory system</keyword>
<dbReference type="InterPro" id="IPR050428">
    <property type="entry name" value="TCS_sensor_his_kinase"/>
</dbReference>
<dbReference type="Proteomes" id="UP000196521">
    <property type="component" value="Unassembled WGS sequence"/>
</dbReference>
<dbReference type="PROSITE" id="PS50109">
    <property type="entry name" value="HIS_KIN"/>
    <property type="match status" value="1"/>
</dbReference>
<dbReference type="CDD" id="cd00075">
    <property type="entry name" value="HATPase"/>
    <property type="match status" value="1"/>
</dbReference>
<sequence length="493" mass="55686">MKKPSFRVRIALLSATITGASLIAFSFVFWWLIYNAYSGRLDAELKNKLLQTNHLQEQPSLEVYETQLTRDFKDTPIKIWVLDRDGYTRYQSINGSDLNLQVSNFPDFPHPPRPPHPPDFPNDFGFPDDLGFPHPPRPPRNPLPPIPPQLKIITRRSPTGLWRVGLVSFPDQKVAIAVNLSIIDQEMASVRNGFLVSIPILLLLIAGGSWALSGSALHSIQKLTNIIQQVTARGLDQRIPLNTTDIEFVELIQVFNQMLERLERSFKQASRFSGDAAHELKTPLAILQGELEQMLQKAETESSTQQALSHLLDEVRRLGGTTRKLLLLSLADAGQMRIYQTQVNLYPVLLDMMEDIELLAPDLIIKTEIDPELIVLGDQDLLTQVVQNLISNAIKYNLPEGWIKIQSYQRGKKVIINISNASKDIPLKDRDRLFDRFYRGDPARTRQIEGIGLGLSLAREIAHAHQGDLTLDPPQFGQTSFTFTLPRFLDSIT</sequence>
<dbReference type="SUPFAM" id="SSF55874">
    <property type="entry name" value="ATPase domain of HSP90 chaperone/DNA topoisomerase II/histidine kinase"/>
    <property type="match status" value="1"/>
</dbReference>
<feature type="domain" description="HAMP" evidence="14">
    <location>
        <begin position="214"/>
        <end position="267"/>
    </location>
</feature>
<feature type="transmembrane region" description="Helical" evidence="12">
    <location>
        <begin position="194"/>
        <end position="212"/>
    </location>
</feature>
<dbReference type="InterPro" id="IPR005467">
    <property type="entry name" value="His_kinase_dom"/>
</dbReference>
<dbReference type="PANTHER" id="PTHR45436">
    <property type="entry name" value="SENSOR HISTIDINE KINASE YKOH"/>
    <property type="match status" value="1"/>
</dbReference>
<gene>
    <name evidence="15" type="ORF">PLAN_150042</name>
</gene>
<organism evidence="15 16">
    <name type="scientific">Planktothrix rubescens CCAP 1459/22</name>
    <dbReference type="NCBI Taxonomy" id="329571"/>
    <lineage>
        <taxon>Bacteria</taxon>
        <taxon>Bacillati</taxon>
        <taxon>Cyanobacteriota</taxon>
        <taxon>Cyanophyceae</taxon>
        <taxon>Oscillatoriophycideae</taxon>
        <taxon>Oscillatoriales</taxon>
        <taxon>Microcoleaceae</taxon>
        <taxon>Planktothrix</taxon>
    </lineage>
</organism>
<dbReference type="Pfam" id="PF02518">
    <property type="entry name" value="HATPase_c"/>
    <property type="match status" value="1"/>
</dbReference>
<proteinExistence type="predicted"/>
<comment type="caution">
    <text evidence="15">The sequence shown here is derived from an EMBL/GenBank/DDBJ whole genome shotgun (WGS) entry which is preliminary data.</text>
</comment>
<dbReference type="Gene3D" id="1.10.287.130">
    <property type="match status" value="1"/>
</dbReference>
<dbReference type="CDD" id="cd00082">
    <property type="entry name" value="HisKA"/>
    <property type="match status" value="1"/>
</dbReference>
<dbReference type="RefSeq" id="WP_026797184.1">
    <property type="nucleotide sequence ID" value="NZ_LR812491.1"/>
</dbReference>
<dbReference type="EMBL" id="CZCZ02000010">
    <property type="protein sequence ID" value="CAC5341928.1"/>
    <property type="molecule type" value="Genomic_DNA"/>
</dbReference>
<dbReference type="InterPro" id="IPR003594">
    <property type="entry name" value="HATPase_dom"/>
</dbReference>
<feature type="region of interest" description="Disordered" evidence="11">
    <location>
        <begin position="107"/>
        <end position="147"/>
    </location>
</feature>
<dbReference type="InterPro" id="IPR003661">
    <property type="entry name" value="HisK_dim/P_dom"/>
</dbReference>
<evidence type="ECO:0000256" key="1">
    <source>
        <dbReference type="ARBA" id="ARBA00000085"/>
    </source>
</evidence>
<feature type="compositionally biased region" description="Pro residues" evidence="11">
    <location>
        <begin position="108"/>
        <end position="120"/>
    </location>
</feature>
<evidence type="ECO:0000256" key="2">
    <source>
        <dbReference type="ARBA" id="ARBA00004370"/>
    </source>
</evidence>
<dbReference type="CDD" id="cd06225">
    <property type="entry name" value="HAMP"/>
    <property type="match status" value="1"/>
</dbReference>
<accession>A0A6J7ZJD0</accession>
<evidence type="ECO:0000313" key="15">
    <source>
        <dbReference type="EMBL" id="CAC5341928.1"/>
    </source>
</evidence>
<keyword evidence="6 12" id="KW-0812">Transmembrane</keyword>
<dbReference type="SMART" id="SM00388">
    <property type="entry name" value="HisKA"/>
    <property type="match status" value="1"/>
</dbReference>
<keyword evidence="4" id="KW-0597">Phosphoprotein</keyword>
<dbReference type="SMART" id="SM00304">
    <property type="entry name" value="HAMP"/>
    <property type="match status" value="1"/>
</dbReference>
<dbReference type="GO" id="GO:0000155">
    <property type="term" value="F:phosphorelay sensor kinase activity"/>
    <property type="evidence" value="ECO:0007669"/>
    <property type="project" value="InterPro"/>
</dbReference>
<feature type="compositionally biased region" description="Low complexity" evidence="11">
    <location>
        <begin position="121"/>
        <end position="132"/>
    </location>
</feature>
<dbReference type="InterPro" id="IPR036097">
    <property type="entry name" value="HisK_dim/P_sf"/>
</dbReference>
<reference evidence="15" key="1">
    <citation type="submission" date="2020-05" db="EMBL/GenBank/DDBJ databases">
        <authorList>
            <consortium name="Genoscope - CEA"/>
            <person name="William W."/>
        </authorList>
    </citation>
    <scope>NUCLEOTIDE SEQUENCE [LARGE SCALE GENOMIC DNA]</scope>
    <source>
        <strain evidence="15">PCC 7821</strain>
    </source>
</reference>
<protein>
    <recommendedName>
        <fullName evidence="3">histidine kinase</fullName>
        <ecNumber evidence="3">2.7.13.3</ecNumber>
    </recommendedName>
</protein>
<evidence type="ECO:0000259" key="14">
    <source>
        <dbReference type="PROSITE" id="PS50885"/>
    </source>
</evidence>
<evidence type="ECO:0000256" key="7">
    <source>
        <dbReference type="ARBA" id="ARBA00022777"/>
    </source>
</evidence>
<keyword evidence="10 12" id="KW-0472">Membrane</keyword>
<dbReference type="Gene3D" id="3.30.565.10">
    <property type="entry name" value="Histidine kinase-like ATPase, C-terminal domain"/>
    <property type="match status" value="1"/>
</dbReference>
<feature type="compositionally biased region" description="Pro residues" evidence="11">
    <location>
        <begin position="133"/>
        <end position="147"/>
    </location>
</feature>
<dbReference type="FunFam" id="3.30.565.10:FF:000006">
    <property type="entry name" value="Sensor histidine kinase WalK"/>
    <property type="match status" value="1"/>
</dbReference>
<keyword evidence="5" id="KW-0808">Transferase</keyword>
<dbReference type="GO" id="GO:0005886">
    <property type="term" value="C:plasma membrane"/>
    <property type="evidence" value="ECO:0007669"/>
    <property type="project" value="TreeGrafter"/>
</dbReference>
<evidence type="ECO:0000313" key="16">
    <source>
        <dbReference type="Proteomes" id="UP000196521"/>
    </source>
</evidence>
<keyword evidence="7 15" id="KW-0418">Kinase</keyword>
<dbReference type="PROSITE" id="PS50885">
    <property type="entry name" value="HAMP"/>
    <property type="match status" value="1"/>
</dbReference>
<dbReference type="Gene3D" id="6.10.340.10">
    <property type="match status" value="1"/>
</dbReference>
<evidence type="ECO:0000256" key="5">
    <source>
        <dbReference type="ARBA" id="ARBA00022679"/>
    </source>
</evidence>
<evidence type="ECO:0000259" key="13">
    <source>
        <dbReference type="PROSITE" id="PS50109"/>
    </source>
</evidence>
<dbReference type="EC" id="2.7.13.3" evidence="3"/>
<evidence type="ECO:0000256" key="8">
    <source>
        <dbReference type="ARBA" id="ARBA00022989"/>
    </source>
</evidence>
<keyword evidence="8 12" id="KW-1133">Transmembrane helix</keyword>
<dbReference type="Pfam" id="PF00512">
    <property type="entry name" value="HisKA"/>
    <property type="match status" value="1"/>
</dbReference>
<evidence type="ECO:0000256" key="12">
    <source>
        <dbReference type="SAM" id="Phobius"/>
    </source>
</evidence>
<evidence type="ECO:0000256" key="9">
    <source>
        <dbReference type="ARBA" id="ARBA00023012"/>
    </source>
</evidence>
<dbReference type="InterPro" id="IPR036890">
    <property type="entry name" value="HATPase_C_sf"/>
</dbReference>
<dbReference type="PRINTS" id="PR00344">
    <property type="entry name" value="BCTRLSENSOR"/>
</dbReference>
<dbReference type="InterPro" id="IPR003660">
    <property type="entry name" value="HAMP_dom"/>
</dbReference>
<feature type="domain" description="Histidine kinase" evidence="13">
    <location>
        <begin position="275"/>
        <end position="489"/>
    </location>
</feature>
<dbReference type="SMART" id="SM00387">
    <property type="entry name" value="HATPase_c"/>
    <property type="match status" value="1"/>
</dbReference>
<evidence type="ECO:0000256" key="11">
    <source>
        <dbReference type="SAM" id="MobiDB-lite"/>
    </source>
</evidence>
<evidence type="ECO:0000256" key="4">
    <source>
        <dbReference type="ARBA" id="ARBA00022553"/>
    </source>
</evidence>
<evidence type="ECO:0000256" key="6">
    <source>
        <dbReference type="ARBA" id="ARBA00022692"/>
    </source>
</evidence>
<dbReference type="Pfam" id="PF00672">
    <property type="entry name" value="HAMP"/>
    <property type="match status" value="1"/>
</dbReference>
<feature type="transmembrane region" description="Helical" evidence="12">
    <location>
        <begin position="12"/>
        <end position="33"/>
    </location>
</feature>
<comment type="catalytic activity">
    <reaction evidence="1">
        <text>ATP + protein L-histidine = ADP + protein N-phospho-L-histidine.</text>
        <dbReference type="EC" id="2.7.13.3"/>
    </reaction>
</comment>
<evidence type="ECO:0000256" key="10">
    <source>
        <dbReference type="ARBA" id="ARBA00023136"/>
    </source>
</evidence>